<evidence type="ECO:0000256" key="1">
    <source>
        <dbReference type="SAM" id="SignalP"/>
    </source>
</evidence>
<feature type="signal peptide" evidence="1">
    <location>
        <begin position="1"/>
        <end position="30"/>
    </location>
</feature>
<dbReference type="CDD" id="cd01300">
    <property type="entry name" value="YtcJ_like"/>
    <property type="match status" value="1"/>
</dbReference>
<dbReference type="SUPFAM" id="SSF51556">
    <property type="entry name" value="Metallo-dependent hydrolases"/>
    <property type="match status" value="1"/>
</dbReference>
<dbReference type="InterPro" id="IPR013108">
    <property type="entry name" value="Amidohydro_3"/>
</dbReference>
<feature type="domain" description="Amidohydrolase 3" evidence="2">
    <location>
        <begin position="82"/>
        <end position="568"/>
    </location>
</feature>
<dbReference type="Proteomes" id="UP000594800">
    <property type="component" value="Chromosome"/>
</dbReference>
<dbReference type="PANTHER" id="PTHR22642">
    <property type="entry name" value="IMIDAZOLONEPROPIONASE"/>
    <property type="match status" value="1"/>
</dbReference>
<accession>A0A7S9QC04</accession>
<dbReference type="EMBL" id="CP064942">
    <property type="protein sequence ID" value="QPH53315.1"/>
    <property type="molecule type" value="Genomic_DNA"/>
</dbReference>
<dbReference type="PROSITE" id="PS51318">
    <property type="entry name" value="TAT"/>
    <property type="match status" value="1"/>
</dbReference>
<dbReference type="SUPFAM" id="SSF51338">
    <property type="entry name" value="Composite domain of metallo-dependent hydrolases"/>
    <property type="match status" value="1"/>
</dbReference>
<dbReference type="RefSeq" id="WP_196102525.1">
    <property type="nucleotide sequence ID" value="NZ_CP064942.1"/>
</dbReference>
<dbReference type="KEGG" id="poz:I0K15_16210"/>
<proteinExistence type="predicted"/>
<evidence type="ECO:0000313" key="4">
    <source>
        <dbReference type="Proteomes" id="UP000594800"/>
    </source>
</evidence>
<organism evidence="3 4">
    <name type="scientific">Pontivivens ytuae</name>
    <dbReference type="NCBI Taxonomy" id="2789856"/>
    <lineage>
        <taxon>Bacteria</taxon>
        <taxon>Pseudomonadati</taxon>
        <taxon>Pseudomonadota</taxon>
        <taxon>Alphaproteobacteria</taxon>
        <taxon>Rhodobacterales</taxon>
        <taxon>Paracoccaceae</taxon>
        <taxon>Pontivivens</taxon>
    </lineage>
</organism>
<dbReference type="InterPro" id="IPR006311">
    <property type="entry name" value="TAT_signal"/>
</dbReference>
<keyword evidence="3" id="KW-0378">Hydrolase</keyword>
<dbReference type="Gene3D" id="2.30.40.10">
    <property type="entry name" value="Urease, subunit C, domain 1"/>
    <property type="match status" value="1"/>
</dbReference>
<gene>
    <name evidence="3" type="ORF">I0K15_16210</name>
</gene>
<dbReference type="AlphaFoldDB" id="A0A7S9QC04"/>
<dbReference type="InterPro" id="IPR011059">
    <property type="entry name" value="Metal-dep_hydrolase_composite"/>
</dbReference>
<dbReference type="InterPro" id="IPR032466">
    <property type="entry name" value="Metal_Hydrolase"/>
</dbReference>
<dbReference type="Gene3D" id="3.20.20.140">
    <property type="entry name" value="Metal-dependent hydrolases"/>
    <property type="match status" value="1"/>
</dbReference>
<keyword evidence="4" id="KW-1185">Reference proteome</keyword>
<dbReference type="Gene3D" id="3.10.310.70">
    <property type="match status" value="1"/>
</dbReference>
<keyword evidence="1" id="KW-0732">Signal</keyword>
<evidence type="ECO:0000259" key="2">
    <source>
        <dbReference type="Pfam" id="PF07969"/>
    </source>
</evidence>
<name>A0A7S9QC04_9RHOB</name>
<dbReference type="PANTHER" id="PTHR22642:SF21">
    <property type="entry name" value="PERIPLASMIC PROTEIN"/>
    <property type="match status" value="1"/>
</dbReference>
<dbReference type="Pfam" id="PF07969">
    <property type="entry name" value="Amidohydro_3"/>
    <property type="match status" value="1"/>
</dbReference>
<dbReference type="InterPro" id="IPR033932">
    <property type="entry name" value="YtcJ-like"/>
</dbReference>
<evidence type="ECO:0000313" key="3">
    <source>
        <dbReference type="EMBL" id="QPH53315.1"/>
    </source>
</evidence>
<reference evidence="3 4" key="1">
    <citation type="submission" date="2020-11" db="EMBL/GenBank/DDBJ databases">
        <title>Description of Pontivivens ytuae sp. nov. isolated from deep sea sediment of Mariana Trench.</title>
        <authorList>
            <person name="Wang Z."/>
            <person name="Sun Q.-L."/>
            <person name="Xu X.-D."/>
            <person name="Tang Y.-Z."/>
            <person name="Zhang J."/>
        </authorList>
    </citation>
    <scope>NUCLEOTIDE SEQUENCE [LARGE SCALE GENOMIC DNA]</scope>
    <source>
        <strain evidence="3 4">MT2928</strain>
    </source>
</reference>
<feature type="chain" id="PRO_5032657063" evidence="1">
    <location>
        <begin position="31"/>
        <end position="598"/>
    </location>
</feature>
<protein>
    <submittedName>
        <fullName evidence="3">Amidohydrolase</fullName>
    </submittedName>
</protein>
<dbReference type="GO" id="GO:0016810">
    <property type="term" value="F:hydrolase activity, acting on carbon-nitrogen (but not peptide) bonds"/>
    <property type="evidence" value="ECO:0007669"/>
    <property type="project" value="InterPro"/>
</dbReference>
<sequence length="598" mass="65410">MTSLTHPTRRSLLQGSAALGAAAIAGPAVAQAGAADLVLRNARITTMDPNLPEAAALAARDGVFVAVGSEADVAPLIGPFIQVIDAGGKRVIPGLIDSHTHSIRGGVNYTLEVRWDTVDSLEEALHLLREQADRTPEGQFIRVAGGFSEFQFKEKRLPTVAELDAVAPNHPVLIHHLYKLTLLNSRAIEYFGYDQPDHPTYPGGTIEKDANGDPTGRLLSTPSGLLMYRTLSQAPTLSIRDQINSSIHYMDELNGLGVTSVSDAGGGGMEFPDSDPYQVVRWLHGEGLLTTRIGYHSFPQVKGEELANYQDWTSRIRAGQGDDMLKFVGAGENLTWASYDYEIFADARPEIDADAEEIQTRIMTVLGEAEWPFRQHVTYDETGDRLLPVYEEVARGAGLTPGWFIDHVETFSQRNLERIAELGGGIALQNRLQFQAEDFIANYGAEALRTTPNFRAILDLGVPVGGGTDATRVTSFNPWFSIQWMSTGLSRGGLRMYDDANLLTREEALRLWTVGSAWFTGDAGRKGAITPGQLADFAVLDRDYFAVTDAEIAKLKSVLTVLGGEVVHGKDEFAHHDLRHMPPIRPDWSPVILQGRNL</sequence>